<name>A0A1J5SRH7_9ZZZZ</name>
<accession>A0A1J5SRH7</accession>
<organism evidence="1">
    <name type="scientific">mine drainage metagenome</name>
    <dbReference type="NCBI Taxonomy" id="410659"/>
    <lineage>
        <taxon>unclassified sequences</taxon>
        <taxon>metagenomes</taxon>
        <taxon>ecological metagenomes</taxon>
    </lineage>
</organism>
<dbReference type="AlphaFoldDB" id="A0A1J5SRH7"/>
<gene>
    <name evidence="1" type="ORF">GALL_72910</name>
</gene>
<comment type="caution">
    <text evidence="1">The sequence shown here is derived from an EMBL/GenBank/DDBJ whole genome shotgun (WGS) entry which is preliminary data.</text>
</comment>
<reference evidence="1" key="1">
    <citation type="submission" date="2016-10" db="EMBL/GenBank/DDBJ databases">
        <title>Sequence of Gallionella enrichment culture.</title>
        <authorList>
            <person name="Poehlein A."/>
            <person name="Muehling M."/>
            <person name="Daniel R."/>
        </authorList>
    </citation>
    <scope>NUCLEOTIDE SEQUENCE</scope>
</reference>
<sequence>MVKKIVAVVLIVLTAGSWFYLDYLNKQQLQEAEELRKSMEQARVVALAKAKAAAEAKAKFEAAILADLNACKATAEKAKEDFLIQNQKPVRRKPGQFTIPQAAQDEAAKTLEAANAACQATYDSRLKSGS</sequence>
<protein>
    <submittedName>
        <fullName evidence="1">Uncharacterized protein</fullName>
    </submittedName>
</protein>
<evidence type="ECO:0000313" key="1">
    <source>
        <dbReference type="EMBL" id="OIR11114.1"/>
    </source>
</evidence>
<proteinExistence type="predicted"/>
<dbReference type="EMBL" id="MLJW01000021">
    <property type="protein sequence ID" value="OIR11114.1"/>
    <property type="molecule type" value="Genomic_DNA"/>
</dbReference>